<feature type="transmembrane region" description="Helical" evidence="1">
    <location>
        <begin position="12"/>
        <end position="34"/>
    </location>
</feature>
<keyword evidence="1" id="KW-0472">Membrane</keyword>
<proteinExistence type="predicted"/>
<keyword evidence="3" id="KW-1185">Reference proteome</keyword>
<evidence type="ECO:0000313" key="3">
    <source>
        <dbReference type="Proteomes" id="UP000254508"/>
    </source>
</evidence>
<feature type="transmembrane region" description="Helical" evidence="1">
    <location>
        <begin position="105"/>
        <end position="127"/>
    </location>
</feature>
<evidence type="ECO:0000313" key="2">
    <source>
        <dbReference type="EMBL" id="AXK42391.1"/>
    </source>
</evidence>
<dbReference type="RefSeq" id="WP_115416572.1">
    <property type="nucleotide sequence ID" value="NZ_CP031357.1"/>
</dbReference>
<dbReference type="EMBL" id="CP031357">
    <property type="protein sequence ID" value="AXK42391.1"/>
    <property type="molecule type" value="Genomic_DNA"/>
</dbReference>
<reference evidence="3" key="1">
    <citation type="submission" date="2018-07" db="EMBL/GenBank/DDBJ databases">
        <title>Genome sequence of Erythrobacter strain YH-07, an antagonistic bacterium isolated from Yellow Sea.</title>
        <authorList>
            <person name="Tang T."/>
            <person name="Liu Q."/>
            <person name="Sun X."/>
        </authorList>
    </citation>
    <scope>NUCLEOTIDE SEQUENCE [LARGE SCALE GENOMIC DNA]</scope>
    <source>
        <strain evidence="3">YH-07</strain>
    </source>
</reference>
<dbReference type="KEGG" id="err:DVR09_08640"/>
<name>A0A345YEN9_9SPHN</name>
<evidence type="ECO:0000256" key="1">
    <source>
        <dbReference type="SAM" id="Phobius"/>
    </source>
</evidence>
<organism evidence="2 3">
    <name type="scientific">Erythrobacter aureus</name>
    <dbReference type="NCBI Taxonomy" id="2182384"/>
    <lineage>
        <taxon>Bacteria</taxon>
        <taxon>Pseudomonadati</taxon>
        <taxon>Pseudomonadota</taxon>
        <taxon>Alphaproteobacteria</taxon>
        <taxon>Sphingomonadales</taxon>
        <taxon>Erythrobacteraceae</taxon>
        <taxon>Erythrobacter/Porphyrobacter group</taxon>
        <taxon>Erythrobacter</taxon>
    </lineage>
</organism>
<keyword evidence="1" id="KW-1133">Transmembrane helix</keyword>
<dbReference type="AlphaFoldDB" id="A0A345YEN9"/>
<keyword evidence="1" id="KW-0812">Transmembrane</keyword>
<feature type="transmembrane region" description="Helical" evidence="1">
    <location>
        <begin position="40"/>
        <end position="62"/>
    </location>
</feature>
<protein>
    <submittedName>
        <fullName evidence="2">Uncharacterized protein</fullName>
    </submittedName>
</protein>
<accession>A0A345YEN9</accession>
<sequence length="136" mass="14108">MTASTFLPRAFQVCFITGLGVAVLHLGFVLLSFYQGEGALYAGLWPIILSASSILLIASVLLQRNQKALIAIAFFVSLFAVALGDVSIAKALNSLMSGSASLLDVLLIGLGFGVPIIGAGSAILLLMNRPNGSREA</sequence>
<dbReference type="Proteomes" id="UP000254508">
    <property type="component" value="Chromosome"/>
</dbReference>
<gene>
    <name evidence="2" type="ORF">DVR09_08640</name>
</gene>
<feature type="transmembrane region" description="Helical" evidence="1">
    <location>
        <begin position="69"/>
        <end position="93"/>
    </location>
</feature>